<comment type="subcellular location">
    <subcellularLocation>
        <location evidence="1">Cell envelope</location>
    </subcellularLocation>
</comment>
<evidence type="ECO:0000256" key="5">
    <source>
        <dbReference type="ARBA" id="ARBA00023284"/>
    </source>
</evidence>
<dbReference type="EMBL" id="VHLH01000024">
    <property type="protein sequence ID" value="TPW27012.1"/>
    <property type="molecule type" value="Genomic_DNA"/>
</dbReference>
<dbReference type="GO" id="GO:0030288">
    <property type="term" value="C:outer membrane-bounded periplasmic space"/>
    <property type="evidence" value="ECO:0007669"/>
    <property type="project" value="InterPro"/>
</dbReference>
<dbReference type="Gene3D" id="3.40.30.10">
    <property type="entry name" value="Glutaredoxin"/>
    <property type="match status" value="1"/>
</dbReference>
<keyword evidence="5" id="KW-0676">Redox-active center</keyword>
<evidence type="ECO:0000259" key="8">
    <source>
        <dbReference type="PROSITE" id="PS51352"/>
    </source>
</evidence>
<protein>
    <submittedName>
        <fullName evidence="9">DsbE family thiol:disulfide interchange protein</fullName>
    </submittedName>
</protein>
<evidence type="ECO:0000256" key="6">
    <source>
        <dbReference type="SAM" id="MobiDB-lite"/>
    </source>
</evidence>
<dbReference type="PANTHER" id="PTHR42852:SF6">
    <property type="entry name" value="THIOL:DISULFIDE INTERCHANGE PROTEIN DSBE"/>
    <property type="match status" value="1"/>
</dbReference>
<dbReference type="CDD" id="cd03010">
    <property type="entry name" value="TlpA_like_DsbE"/>
    <property type="match status" value="1"/>
</dbReference>
<dbReference type="OrthoDB" id="9799347at2"/>
<gene>
    <name evidence="9" type="ORF">FJU11_12770</name>
</gene>
<dbReference type="InterPro" id="IPR050553">
    <property type="entry name" value="Thioredoxin_ResA/DsbE_sf"/>
</dbReference>
<keyword evidence="7" id="KW-0472">Membrane</keyword>
<dbReference type="Pfam" id="PF08534">
    <property type="entry name" value="Redoxin"/>
    <property type="match status" value="1"/>
</dbReference>
<dbReference type="SUPFAM" id="SSF52833">
    <property type="entry name" value="Thioredoxin-like"/>
    <property type="match status" value="1"/>
</dbReference>
<dbReference type="Proteomes" id="UP000320314">
    <property type="component" value="Unassembled WGS sequence"/>
</dbReference>
<dbReference type="InterPro" id="IPR013766">
    <property type="entry name" value="Thioredoxin_domain"/>
</dbReference>
<keyword evidence="7" id="KW-0812">Transmembrane</keyword>
<evidence type="ECO:0000313" key="10">
    <source>
        <dbReference type="Proteomes" id="UP000320314"/>
    </source>
</evidence>
<dbReference type="PROSITE" id="PS00194">
    <property type="entry name" value="THIOREDOXIN_1"/>
    <property type="match status" value="1"/>
</dbReference>
<organism evidence="9 10">
    <name type="scientific">Pararhizobium mangrovi</name>
    <dbReference type="NCBI Taxonomy" id="2590452"/>
    <lineage>
        <taxon>Bacteria</taxon>
        <taxon>Pseudomonadati</taxon>
        <taxon>Pseudomonadota</taxon>
        <taxon>Alphaproteobacteria</taxon>
        <taxon>Hyphomicrobiales</taxon>
        <taxon>Rhizobiaceae</taxon>
        <taxon>Rhizobium/Agrobacterium group</taxon>
        <taxon>Pararhizobium</taxon>
    </lineage>
</organism>
<proteinExistence type="inferred from homology"/>
<dbReference type="GO" id="GO:0015036">
    <property type="term" value="F:disulfide oxidoreductase activity"/>
    <property type="evidence" value="ECO:0007669"/>
    <property type="project" value="InterPro"/>
</dbReference>
<comment type="similarity">
    <text evidence="2">Belongs to the thioredoxin family. DsbE subfamily.</text>
</comment>
<feature type="region of interest" description="Disordered" evidence="6">
    <location>
        <begin position="1"/>
        <end position="23"/>
    </location>
</feature>
<name>A0A506TY71_9HYPH</name>
<evidence type="ECO:0000256" key="7">
    <source>
        <dbReference type="SAM" id="Phobius"/>
    </source>
</evidence>
<dbReference type="PANTHER" id="PTHR42852">
    <property type="entry name" value="THIOL:DISULFIDE INTERCHANGE PROTEIN DSBE"/>
    <property type="match status" value="1"/>
</dbReference>
<sequence length="220" mass="23191">MSENEPTGYDAPEAAASPPADQRGRGRGLRVALALLPLVVFAGLAGIFYVQLHSGEDASTVPSALIGQSVPDFDLPALAGLKEHGQPVPGLSAATLKNADKPTLVNVFASWCVPCRQEQPLLMALAKDDRYNLVGINYKDDPKNAEAFLNGLGNPFSAVGADRSGTTGIEWGVYGVPETYLVSKDGTILYKRVGPFDEAAIGEDLMPAIEKALKKEDAPG</sequence>
<dbReference type="RefSeq" id="WP_141167455.1">
    <property type="nucleotide sequence ID" value="NZ_VHLH01000024.1"/>
</dbReference>
<comment type="caution">
    <text evidence="9">The sequence shown here is derived from an EMBL/GenBank/DDBJ whole genome shotgun (WGS) entry which is preliminary data.</text>
</comment>
<dbReference type="NCBIfam" id="TIGR00385">
    <property type="entry name" value="dsbE"/>
    <property type="match status" value="1"/>
</dbReference>
<evidence type="ECO:0000256" key="3">
    <source>
        <dbReference type="ARBA" id="ARBA00022748"/>
    </source>
</evidence>
<dbReference type="InterPro" id="IPR004799">
    <property type="entry name" value="Periplasmic_diS_OxRdtase_DsbE"/>
</dbReference>
<evidence type="ECO:0000256" key="2">
    <source>
        <dbReference type="ARBA" id="ARBA00007758"/>
    </source>
</evidence>
<feature type="transmembrane region" description="Helical" evidence="7">
    <location>
        <begin position="31"/>
        <end position="52"/>
    </location>
</feature>
<accession>A0A506TY71</accession>
<dbReference type="PROSITE" id="PS51352">
    <property type="entry name" value="THIOREDOXIN_2"/>
    <property type="match status" value="1"/>
</dbReference>
<dbReference type="InterPro" id="IPR013740">
    <property type="entry name" value="Redoxin"/>
</dbReference>
<keyword evidence="10" id="KW-1185">Reference proteome</keyword>
<keyword evidence="4" id="KW-1015">Disulfide bond</keyword>
<evidence type="ECO:0000256" key="1">
    <source>
        <dbReference type="ARBA" id="ARBA00004196"/>
    </source>
</evidence>
<evidence type="ECO:0000256" key="4">
    <source>
        <dbReference type="ARBA" id="ARBA00023157"/>
    </source>
</evidence>
<reference evidence="9 10" key="1">
    <citation type="submission" date="2019-06" db="EMBL/GenBank/DDBJ databases">
        <authorList>
            <person name="Li M."/>
        </authorList>
    </citation>
    <scope>NUCLEOTIDE SEQUENCE [LARGE SCALE GENOMIC DNA]</scope>
    <source>
        <strain evidence="9 10">BGMRC6574</strain>
    </source>
</reference>
<feature type="domain" description="Thioredoxin" evidence="8">
    <location>
        <begin position="64"/>
        <end position="214"/>
    </location>
</feature>
<dbReference type="AlphaFoldDB" id="A0A506TY71"/>
<keyword evidence="7" id="KW-1133">Transmembrane helix</keyword>
<dbReference type="InterPro" id="IPR017937">
    <property type="entry name" value="Thioredoxin_CS"/>
</dbReference>
<feature type="compositionally biased region" description="Low complexity" evidence="6">
    <location>
        <begin position="11"/>
        <end position="20"/>
    </location>
</feature>
<keyword evidence="3" id="KW-0201">Cytochrome c-type biogenesis</keyword>
<dbReference type="InterPro" id="IPR036249">
    <property type="entry name" value="Thioredoxin-like_sf"/>
</dbReference>
<evidence type="ECO:0000313" key="9">
    <source>
        <dbReference type="EMBL" id="TPW27012.1"/>
    </source>
</evidence>
<dbReference type="GO" id="GO:0017004">
    <property type="term" value="P:cytochrome complex assembly"/>
    <property type="evidence" value="ECO:0007669"/>
    <property type="project" value="UniProtKB-KW"/>
</dbReference>